<dbReference type="Pfam" id="PF00994">
    <property type="entry name" value="MoCF_biosynth"/>
    <property type="match status" value="1"/>
</dbReference>
<dbReference type="PIRSF" id="PIRSF006728">
    <property type="entry name" value="CinA"/>
    <property type="match status" value="1"/>
</dbReference>
<sequence>MKAELISIGSELTTGRNLDTNAQWLSRRLAEIGIPVGFHTTVADDLTDNLDVFRTALRRAQLVLTTGGIGPTLDDLTREVAATVAGVDLFEDAASLEHIQQMFARRNRVMPERNRVQAQFPVGSEPVRNEKGTAPGIWMKIGESFLGCMPGVPSEMFHMFETQIKPRILAQFPTSGVILERKINTFGMGESAVEEKVSDLTARGHVPEVGITASDAVIGLRIFANGPTRDAALAQAAPIEATIRERLGELVFGIDDDTLQLAVIRLLNRHRKSLSVAEGVTGGMVAHLLATVPGASSWFRGGLIAYDDTLKVQLLGVPSDLIAMHGTVSPEVVTRMAEGCRARVGTDLAIATVGVAGPDGGSEQKPVGMVYAALASADAPTVVQQFSWTGTRHEVQSRTSKLALNLVRLHLQRKP</sequence>
<dbReference type="EMBL" id="LR586016">
    <property type="protein sequence ID" value="VIP02202.1"/>
    <property type="molecule type" value="Genomic_DNA"/>
</dbReference>
<name>A0A6C2YMQ6_9BACT</name>
<dbReference type="NCBIfam" id="TIGR00199">
    <property type="entry name" value="PncC_domain"/>
    <property type="match status" value="1"/>
</dbReference>
<dbReference type="KEGG" id="tim:GMBLW1_17580"/>
<dbReference type="InterPro" id="IPR050101">
    <property type="entry name" value="CinA"/>
</dbReference>
<dbReference type="SMART" id="SM00852">
    <property type="entry name" value="MoCF_biosynth"/>
    <property type="match status" value="1"/>
</dbReference>
<keyword evidence="4" id="KW-1185">Reference proteome</keyword>
<dbReference type="InterPro" id="IPR001453">
    <property type="entry name" value="MoaB/Mog_dom"/>
</dbReference>
<feature type="domain" description="MoaB/Mog" evidence="2">
    <location>
        <begin position="4"/>
        <end position="171"/>
    </location>
</feature>
<dbReference type="InterPro" id="IPR036425">
    <property type="entry name" value="MoaB/Mog-like_dom_sf"/>
</dbReference>
<dbReference type="Pfam" id="PF18146">
    <property type="entry name" value="CinA_KH"/>
    <property type="match status" value="1"/>
</dbReference>
<dbReference type="Gene3D" id="3.90.950.20">
    <property type="entry name" value="CinA-like"/>
    <property type="match status" value="1"/>
</dbReference>
<dbReference type="FunCoup" id="A0A6C2YMQ6">
    <property type="interactions" value="116"/>
</dbReference>
<accession>A0A6C2YMQ6</accession>
<dbReference type="NCBIfam" id="NF001813">
    <property type="entry name" value="PRK00549.1"/>
    <property type="match status" value="1"/>
</dbReference>
<dbReference type="PANTHER" id="PTHR13939:SF0">
    <property type="entry name" value="NMN AMIDOHYDROLASE-LIKE PROTEIN YFAY"/>
    <property type="match status" value="1"/>
</dbReference>
<dbReference type="InterPro" id="IPR036653">
    <property type="entry name" value="CinA-like_C"/>
</dbReference>
<dbReference type="Gene3D" id="3.30.70.2860">
    <property type="match status" value="1"/>
</dbReference>
<dbReference type="CDD" id="cd00885">
    <property type="entry name" value="cinA"/>
    <property type="match status" value="1"/>
</dbReference>
<dbReference type="InterPro" id="IPR041424">
    <property type="entry name" value="CinA_KH"/>
</dbReference>
<dbReference type="AlphaFoldDB" id="A0A6C2YMQ6"/>
<dbReference type="InParanoid" id="A0A6C2YMQ6"/>
<dbReference type="EMBL" id="LR593887">
    <property type="protein sequence ID" value="VTS00693.1"/>
    <property type="molecule type" value="Genomic_DNA"/>
</dbReference>
<dbReference type="PANTHER" id="PTHR13939">
    <property type="entry name" value="NICOTINAMIDE-NUCLEOTIDE AMIDOHYDROLASE PNCC"/>
    <property type="match status" value="1"/>
</dbReference>
<dbReference type="Proteomes" id="UP000464378">
    <property type="component" value="Chromosome"/>
</dbReference>
<reference evidence="3" key="1">
    <citation type="submission" date="2019-04" db="EMBL/GenBank/DDBJ databases">
        <authorList>
            <consortium name="Science for Life Laboratories"/>
        </authorList>
    </citation>
    <scope>NUCLEOTIDE SEQUENCE</scope>
    <source>
        <strain evidence="3">MBLW1</strain>
    </source>
</reference>
<dbReference type="Pfam" id="PF02464">
    <property type="entry name" value="CinA"/>
    <property type="match status" value="1"/>
</dbReference>
<dbReference type="InterPro" id="IPR008135">
    <property type="entry name" value="Competence-induced_CinA"/>
</dbReference>
<evidence type="ECO:0000313" key="4">
    <source>
        <dbReference type="Proteomes" id="UP000464378"/>
    </source>
</evidence>
<dbReference type="RefSeq" id="WP_162657400.1">
    <property type="nucleotide sequence ID" value="NZ_LR593887.1"/>
</dbReference>
<dbReference type="InterPro" id="IPR008136">
    <property type="entry name" value="CinA_C"/>
</dbReference>
<dbReference type="Gene3D" id="3.40.980.10">
    <property type="entry name" value="MoaB/Mog-like domain"/>
    <property type="match status" value="1"/>
</dbReference>
<dbReference type="HAMAP" id="MF_00226_B">
    <property type="entry name" value="CinA_B"/>
    <property type="match status" value="1"/>
</dbReference>
<gene>
    <name evidence="3" type="ORF">GMBLW1_17580</name>
</gene>
<dbReference type="NCBIfam" id="TIGR00200">
    <property type="entry name" value="cinA_nterm"/>
    <property type="match status" value="1"/>
</dbReference>
<evidence type="ECO:0000259" key="2">
    <source>
        <dbReference type="SMART" id="SM00852"/>
    </source>
</evidence>
<protein>
    <recommendedName>
        <fullName evidence="1">CinA-like protein</fullName>
    </recommendedName>
</protein>
<proteinExistence type="inferred from homology"/>
<comment type="similarity">
    <text evidence="1">Belongs to the CinA family.</text>
</comment>
<organism evidence="3">
    <name type="scientific">Tuwongella immobilis</name>
    <dbReference type="NCBI Taxonomy" id="692036"/>
    <lineage>
        <taxon>Bacteria</taxon>
        <taxon>Pseudomonadati</taxon>
        <taxon>Planctomycetota</taxon>
        <taxon>Planctomycetia</taxon>
        <taxon>Gemmatales</taxon>
        <taxon>Gemmataceae</taxon>
        <taxon>Tuwongella</taxon>
    </lineage>
</organism>
<evidence type="ECO:0000256" key="1">
    <source>
        <dbReference type="HAMAP-Rule" id="MF_00226"/>
    </source>
</evidence>
<dbReference type="SUPFAM" id="SSF142433">
    <property type="entry name" value="CinA-like"/>
    <property type="match status" value="1"/>
</dbReference>
<dbReference type="SUPFAM" id="SSF53218">
    <property type="entry name" value="Molybdenum cofactor biosynthesis proteins"/>
    <property type="match status" value="1"/>
</dbReference>
<evidence type="ECO:0000313" key="3">
    <source>
        <dbReference type="EMBL" id="VIP02202.1"/>
    </source>
</evidence>